<dbReference type="EMBL" id="JAKELL010000045">
    <property type="protein sequence ID" value="KAH8987819.1"/>
    <property type="molecule type" value="Genomic_DNA"/>
</dbReference>
<protein>
    <submittedName>
        <fullName evidence="1">Uncharacterized protein</fullName>
    </submittedName>
</protein>
<keyword evidence="2" id="KW-1185">Reference proteome</keyword>
<sequence length="213" mass="24027">MMVQPFPRWLRCFLTVADFSHHPQVVVISMPLHRSLWFQPVVSRQRSLACGDNQIIIFFFRCDDLLRTRLAGYRMSRTASAPGGGRSLTSAVIWPLLNYSRGGVLAFLVSRRRCGDAVLGALTGHIALHFLIYLPSTSCEQPIAETLYCPKGTTVSRCDHARIASASWAYWRLFLEDSYIFAARDCHGRGIRLTCSGPTVRSPGWCHRTFLSF</sequence>
<name>A0AAD4LBH0_9AGAM</name>
<dbReference type="AlphaFoldDB" id="A0AAD4LBH0"/>
<evidence type="ECO:0000313" key="1">
    <source>
        <dbReference type="EMBL" id="KAH8987819.1"/>
    </source>
</evidence>
<accession>A0AAD4LBH0</accession>
<comment type="caution">
    <text evidence="1">The sequence shown here is derived from an EMBL/GenBank/DDBJ whole genome shotgun (WGS) entry which is preliminary data.</text>
</comment>
<evidence type="ECO:0000313" key="2">
    <source>
        <dbReference type="Proteomes" id="UP001201163"/>
    </source>
</evidence>
<dbReference type="Proteomes" id="UP001201163">
    <property type="component" value="Unassembled WGS sequence"/>
</dbReference>
<organism evidence="1 2">
    <name type="scientific">Lactarius akahatsu</name>
    <dbReference type="NCBI Taxonomy" id="416441"/>
    <lineage>
        <taxon>Eukaryota</taxon>
        <taxon>Fungi</taxon>
        <taxon>Dikarya</taxon>
        <taxon>Basidiomycota</taxon>
        <taxon>Agaricomycotina</taxon>
        <taxon>Agaricomycetes</taxon>
        <taxon>Russulales</taxon>
        <taxon>Russulaceae</taxon>
        <taxon>Lactarius</taxon>
    </lineage>
</organism>
<gene>
    <name evidence="1" type="ORF">EDB92DRAFT_1094846</name>
</gene>
<reference evidence="1" key="1">
    <citation type="submission" date="2022-01" db="EMBL/GenBank/DDBJ databases">
        <title>Comparative genomics reveals a dynamic genome evolution in the ectomycorrhizal milk-cap (Lactarius) mushrooms.</title>
        <authorList>
            <consortium name="DOE Joint Genome Institute"/>
            <person name="Lebreton A."/>
            <person name="Tang N."/>
            <person name="Kuo A."/>
            <person name="LaButti K."/>
            <person name="Drula E."/>
            <person name="Barry K."/>
            <person name="Clum A."/>
            <person name="Lipzen A."/>
            <person name="Mousain D."/>
            <person name="Ng V."/>
            <person name="Wang R."/>
            <person name="Wang X."/>
            <person name="Dai Y."/>
            <person name="Henrissat B."/>
            <person name="Grigoriev I.V."/>
            <person name="Guerin-Laguette A."/>
            <person name="Yu F."/>
            <person name="Martin F.M."/>
        </authorList>
    </citation>
    <scope>NUCLEOTIDE SEQUENCE</scope>
    <source>
        <strain evidence="1">QP</strain>
    </source>
</reference>
<proteinExistence type="predicted"/>